<gene>
    <name evidence="4" type="ORF">C0V82_25740</name>
</gene>
<feature type="domain" description="Thioesterase" evidence="3">
    <location>
        <begin position="77"/>
        <end position="141"/>
    </location>
</feature>
<keyword evidence="5" id="KW-1185">Reference proteome</keyword>
<reference evidence="4 5" key="1">
    <citation type="submission" date="2017-12" db="EMBL/GenBank/DDBJ databases">
        <title>Genomes of bacteria within cyanobacterial aggregates.</title>
        <authorList>
            <person name="Cai H."/>
        </authorList>
    </citation>
    <scope>NUCLEOTIDE SEQUENCE [LARGE SCALE GENOMIC DNA]</scope>
    <source>
        <strain evidence="4 5">TH16</strain>
        <plasmid evidence="4 5">unnamed2</plasmid>
    </source>
</reference>
<dbReference type="PANTHER" id="PTHR21660:SF1">
    <property type="entry name" value="ACYL-COENZYME A THIOESTERASE 13"/>
    <property type="match status" value="1"/>
</dbReference>
<dbReference type="KEGG" id="ncb:C0V82_25740"/>
<organism evidence="4 5">
    <name type="scientific">Niveispirillum cyanobacteriorum</name>
    <dbReference type="NCBI Taxonomy" id="1612173"/>
    <lineage>
        <taxon>Bacteria</taxon>
        <taxon>Pseudomonadati</taxon>
        <taxon>Pseudomonadota</taxon>
        <taxon>Alphaproteobacteria</taxon>
        <taxon>Rhodospirillales</taxon>
        <taxon>Azospirillaceae</taxon>
        <taxon>Niveispirillum</taxon>
    </lineage>
</organism>
<evidence type="ECO:0000313" key="4">
    <source>
        <dbReference type="EMBL" id="AUN33811.1"/>
    </source>
</evidence>
<proteinExistence type="inferred from homology"/>
<dbReference type="Pfam" id="PF03061">
    <property type="entry name" value="4HBT"/>
    <property type="match status" value="1"/>
</dbReference>
<dbReference type="AlphaFoldDB" id="A0A2K9NL81"/>
<accession>A0A2K9NL81</accession>
<evidence type="ECO:0000256" key="2">
    <source>
        <dbReference type="ARBA" id="ARBA00022801"/>
    </source>
</evidence>
<dbReference type="Proteomes" id="UP000234752">
    <property type="component" value="Plasmid unnamed2"/>
</dbReference>
<evidence type="ECO:0000256" key="1">
    <source>
        <dbReference type="ARBA" id="ARBA00008324"/>
    </source>
</evidence>
<dbReference type="CDD" id="cd03443">
    <property type="entry name" value="PaaI_thioesterase"/>
    <property type="match status" value="1"/>
</dbReference>
<evidence type="ECO:0000313" key="5">
    <source>
        <dbReference type="Proteomes" id="UP000234752"/>
    </source>
</evidence>
<dbReference type="InterPro" id="IPR029069">
    <property type="entry name" value="HotDog_dom_sf"/>
</dbReference>
<name>A0A2K9NL81_9PROT</name>
<dbReference type="InterPro" id="IPR006683">
    <property type="entry name" value="Thioestr_dom"/>
</dbReference>
<sequence length="163" mass="17896">MMLFVYTQIQTENMDRGIPCPVGEAEMVTRAELLAQGWQMEEWADYAGLVGPFWWRGEGTARTYGLLCDGKHRNERGTIHGGLIATLADHAIGLIVWDSVDRRPCATIQMNIQFIGACRVGDFIEASGDILRSGRSIIYARGLLSVAGKPVAGVDGVWKLLEA</sequence>
<geneLocation type="plasmid" evidence="4 5">
    <name>unnamed2</name>
</geneLocation>
<dbReference type="PANTHER" id="PTHR21660">
    <property type="entry name" value="THIOESTERASE SUPERFAMILY MEMBER-RELATED"/>
    <property type="match status" value="1"/>
</dbReference>
<dbReference type="SUPFAM" id="SSF54637">
    <property type="entry name" value="Thioesterase/thiol ester dehydrase-isomerase"/>
    <property type="match status" value="1"/>
</dbReference>
<keyword evidence="4" id="KW-0614">Plasmid</keyword>
<dbReference type="GO" id="GO:0047617">
    <property type="term" value="F:fatty acyl-CoA hydrolase activity"/>
    <property type="evidence" value="ECO:0007669"/>
    <property type="project" value="InterPro"/>
</dbReference>
<dbReference type="Gene3D" id="3.10.129.10">
    <property type="entry name" value="Hotdog Thioesterase"/>
    <property type="match status" value="1"/>
</dbReference>
<dbReference type="EMBL" id="CP025614">
    <property type="protein sequence ID" value="AUN33811.1"/>
    <property type="molecule type" value="Genomic_DNA"/>
</dbReference>
<evidence type="ECO:0000259" key="3">
    <source>
        <dbReference type="Pfam" id="PF03061"/>
    </source>
</evidence>
<protein>
    <submittedName>
        <fullName evidence="4">Phenylacetic acid degradation protein</fullName>
    </submittedName>
</protein>
<keyword evidence="2" id="KW-0378">Hydrolase</keyword>
<comment type="similarity">
    <text evidence="1">Belongs to the thioesterase PaaI family.</text>
</comment>
<dbReference type="InterPro" id="IPR039298">
    <property type="entry name" value="ACOT13"/>
</dbReference>